<name>A0A197K7M1_9FUNG</name>
<evidence type="ECO:0008006" key="3">
    <source>
        <dbReference type="Google" id="ProtNLM"/>
    </source>
</evidence>
<dbReference type="SUPFAM" id="SSF52047">
    <property type="entry name" value="RNI-like"/>
    <property type="match status" value="1"/>
</dbReference>
<dbReference type="Gene3D" id="3.80.10.10">
    <property type="entry name" value="Ribonuclease Inhibitor"/>
    <property type="match status" value="1"/>
</dbReference>
<reference evidence="1 2" key="1">
    <citation type="submission" date="2016-05" db="EMBL/GenBank/DDBJ databases">
        <title>Genome sequencing reveals origins of a unique bacterial endosymbiosis in the earliest lineages of terrestrial Fungi.</title>
        <authorList>
            <consortium name="DOE Joint Genome Institute"/>
            <person name="Uehling J."/>
            <person name="Gryganskyi A."/>
            <person name="Hameed K."/>
            <person name="Tschaplinski T."/>
            <person name="Misztal P."/>
            <person name="Wu S."/>
            <person name="Desiro A."/>
            <person name="Vande Pol N."/>
            <person name="Du Z.-Y."/>
            <person name="Zienkiewicz A."/>
            <person name="Zienkiewicz K."/>
            <person name="Morin E."/>
            <person name="Tisserant E."/>
            <person name="Splivallo R."/>
            <person name="Hainaut M."/>
            <person name="Henrissat B."/>
            <person name="Ohm R."/>
            <person name="Kuo A."/>
            <person name="Yan J."/>
            <person name="Lipzen A."/>
            <person name="Nolan M."/>
            <person name="Labutti K."/>
            <person name="Barry K."/>
            <person name="Goldstein A."/>
            <person name="Labbe J."/>
            <person name="Schadt C."/>
            <person name="Tuskan G."/>
            <person name="Grigoriev I."/>
            <person name="Martin F."/>
            <person name="Vilgalys R."/>
            <person name="Bonito G."/>
        </authorList>
    </citation>
    <scope>NUCLEOTIDE SEQUENCE [LARGE SCALE GENOMIC DNA]</scope>
    <source>
        <strain evidence="1 2">AG-77</strain>
    </source>
</reference>
<sequence length="722" mass="82911">MLILRPPFTNATDSSVSNLISVCLRPQLIYTVTGETNGNNIVTPPVPSPLNYFAHIRHLNLDVGAMDPLQPLSQEDWRSEQMYFLSNEFSQLRRSHHLARAYADLLYHQQGPVSIHRRLLLYREVTWLFANTVLEQLQSLTIPLSDIKRYTNIVCRMGSLEHIRYLLDEAWTHPVIKNSDGTEVTDARKEEVLSLAVQLVKDHARLFPRRLRKVSSCNWDKQIGFLRQSIPKDVQLEIFRMLPPVQRMKSLTGDNWLQLAAHPEATDLRFLETLRNKIPAEEWFGPSYDYRQLLQRCRTLKNLEIPPLGQGSFAWAVQEKRNHDSRIFANKGQGEVAWEENSLPRGLVPLENFIIEEHLKPLTDEIDDVAFAFSQTLANITVRISGIDTEMRWIHFGRGWVDLPKLTRLEIQANFARLDLHPELLSHCPNVTCVRLSDRTYGYRCQDIVPCQAAHLAHVETLTLTGWSALTFHQATLHSANKLTKLEVTMELDGEDGCFIPPPSELKWSYGIEDDSRVGTEFQEPPAILRPRWTWDWYLPCLTDLQLTSEFAYCIQFQFLPGCPSLRSLSLDIHSVDNDSLIMIPEDLVAPSIWGDPTSPPAKIVVPSLRRLCLRGRWIMNDAYMLDFMTGMFPNVEDWVLDGWEDITLRGLIAVLRTQQSANHYRNVYTSLALPSKQEVEEFAMLTESSVTGDAVVLPVMVYFYNMPYGEIHTVYRFSSVV</sequence>
<dbReference type="Proteomes" id="UP000078512">
    <property type="component" value="Unassembled WGS sequence"/>
</dbReference>
<dbReference type="EMBL" id="KV442024">
    <property type="protein sequence ID" value="OAQ32701.1"/>
    <property type="molecule type" value="Genomic_DNA"/>
</dbReference>
<protein>
    <recommendedName>
        <fullName evidence="3">F-box domain-containing protein</fullName>
    </recommendedName>
</protein>
<keyword evidence="2" id="KW-1185">Reference proteome</keyword>
<dbReference type="OrthoDB" id="2369460at2759"/>
<gene>
    <name evidence="1" type="ORF">K457DRAFT_16261</name>
</gene>
<evidence type="ECO:0000313" key="1">
    <source>
        <dbReference type="EMBL" id="OAQ32701.1"/>
    </source>
</evidence>
<dbReference type="AlphaFoldDB" id="A0A197K7M1"/>
<evidence type="ECO:0000313" key="2">
    <source>
        <dbReference type="Proteomes" id="UP000078512"/>
    </source>
</evidence>
<dbReference type="InterPro" id="IPR032675">
    <property type="entry name" value="LRR_dom_sf"/>
</dbReference>
<accession>A0A197K7M1</accession>
<proteinExistence type="predicted"/>
<organism evidence="1 2">
    <name type="scientific">Linnemannia elongata AG-77</name>
    <dbReference type="NCBI Taxonomy" id="1314771"/>
    <lineage>
        <taxon>Eukaryota</taxon>
        <taxon>Fungi</taxon>
        <taxon>Fungi incertae sedis</taxon>
        <taxon>Mucoromycota</taxon>
        <taxon>Mortierellomycotina</taxon>
        <taxon>Mortierellomycetes</taxon>
        <taxon>Mortierellales</taxon>
        <taxon>Mortierellaceae</taxon>
        <taxon>Linnemannia</taxon>
    </lineage>
</organism>